<dbReference type="SUPFAM" id="SSF46785">
    <property type="entry name" value="Winged helix' DNA-binding domain"/>
    <property type="match status" value="1"/>
</dbReference>
<comment type="similarity">
    <text evidence="1">Belongs to the BlaI transcriptional regulatory family.</text>
</comment>
<sequence length="130" mass="15482">MQLDQIVTGMKSLTEREEEVMNFFWERRALSVRELLDLHDEPRPSRTTVATFVKFLEQKGYLDHRAESSGFVYFPIIEREEYCGHNLKSVIKRYFDNSIHNVVNFLIKSEEYSDEEAKEMILQISKVEKE</sequence>
<name>A0A0P0LJN9_PHOVU</name>
<dbReference type="InterPro" id="IPR005650">
    <property type="entry name" value="BlaI_family"/>
</dbReference>
<keyword evidence="4" id="KW-0804">Transcription</keyword>
<dbReference type="InterPro" id="IPR036390">
    <property type="entry name" value="WH_DNA-bd_sf"/>
</dbReference>
<proteinExistence type="inferred from homology"/>
<dbReference type="AlphaFoldDB" id="A0A0P0LJN9"/>
<dbReference type="Gene3D" id="1.10.4040.10">
    <property type="entry name" value="Penicillinase repressor domain"/>
    <property type="match status" value="1"/>
</dbReference>
<dbReference type="GO" id="GO:0003677">
    <property type="term" value="F:DNA binding"/>
    <property type="evidence" value="ECO:0007669"/>
    <property type="project" value="UniProtKB-KW"/>
</dbReference>
<dbReference type="GO" id="GO:0045892">
    <property type="term" value="P:negative regulation of DNA-templated transcription"/>
    <property type="evidence" value="ECO:0007669"/>
    <property type="project" value="InterPro"/>
</dbReference>
<accession>A0A0P0LJN9</accession>
<reference evidence="6" key="1">
    <citation type="submission" date="2015-10" db="EMBL/GenBank/DDBJ databases">
        <title>Extensive mobilome-driven genome diversification in gut-associated Bacteroides vulgatus mpk.</title>
        <authorList>
            <person name="Beier S."/>
            <person name="Lange A."/>
            <person name="Huson D.H."/>
            <person name="Frick J.-S."/>
            <person name="Autenrieth I.B."/>
        </authorList>
    </citation>
    <scope>NUCLEOTIDE SEQUENCE [LARGE SCALE GENOMIC DNA]</scope>
    <source>
        <strain evidence="6">mpk</strain>
    </source>
</reference>
<keyword evidence="2" id="KW-0805">Transcription regulation</keyword>
<dbReference type="PIRSF" id="PIRSF019455">
    <property type="entry name" value="CopR_AtkY"/>
    <property type="match status" value="1"/>
</dbReference>
<dbReference type="PATRIC" id="fig|821.40.peg.142"/>
<dbReference type="Proteomes" id="UP000061587">
    <property type="component" value="Chromosome"/>
</dbReference>
<evidence type="ECO:0000256" key="2">
    <source>
        <dbReference type="ARBA" id="ARBA00023015"/>
    </source>
</evidence>
<dbReference type="Pfam" id="PF03965">
    <property type="entry name" value="Penicillinase_R"/>
    <property type="match status" value="1"/>
</dbReference>
<organism evidence="5 6">
    <name type="scientific">Phocaeicola vulgatus</name>
    <name type="common">Bacteroides vulgatus</name>
    <dbReference type="NCBI Taxonomy" id="821"/>
    <lineage>
        <taxon>Bacteria</taxon>
        <taxon>Pseudomonadati</taxon>
        <taxon>Bacteroidota</taxon>
        <taxon>Bacteroidia</taxon>
        <taxon>Bacteroidales</taxon>
        <taxon>Bacteroidaceae</taxon>
        <taxon>Phocaeicola</taxon>
    </lineage>
</organism>
<gene>
    <name evidence="5" type="ORF">BvMPK_0110</name>
</gene>
<protein>
    <submittedName>
        <fullName evidence="5">Transcriptional Repressor CopY Family</fullName>
    </submittedName>
</protein>
<evidence type="ECO:0000313" key="6">
    <source>
        <dbReference type="Proteomes" id="UP000061587"/>
    </source>
</evidence>
<dbReference type="InterPro" id="IPR036388">
    <property type="entry name" value="WH-like_DNA-bd_sf"/>
</dbReference>
<dbReference type="EMBL" id="CP013020">
    <property type="protein sequence ID" value="ALK82752.1"/>
    <property type="molecule type" value="Genomic_DNA"/>
</dbReference>
<evidence type="ECO:0000256" key="4">
    <source>
        <dbReference type="ARBA" id="ARBA00023163"/>
    </source>
</evidence>
<evidence type="ECO:0000256" key="1">
    <source>
        <dbReference type="ARBA" id="ARBA00011046"/>
    </source>
</evidence>
<evidence type="ECO:0000313" key="5">
    <source>
        <dbReference type="EMBL" id="ALK82752.1"/>
    </source>
</evidence>
<reference evidence="5 6" key="2">
    <citation type="journal article" date="2016" name="Genome Biol. Evol.">
        <title>Extensive mobilome-driven genome diversification in mouse gut-associated Bacteroides vulgatus mpk.</title>
        <authorList>
            <person name="Lange A."/>
            <person name="Beier S."/>
            <person name="Steimle A."/>
            <person name="Autenrieth I.B."/>
            <person name="Huson D.H."/>
            <person name="Frick J.S."/>
        </authorList>
    </citation>
    <scope>NUCLEOTIDE SEQUENCE [LARGE SCALE GENOMIC DNA]</scope>
    <source>
        <strain evidence="6">mpk</strain>
    </source>
</reference>
<keyword evidence="3" id="KW-0238">DNA-binding</keyword>
<evidence type="ECO:0000256" key="3">
    <source>
        <dbReference type="ARBA" id="ARBA00023125"/>
    </source>
</evidence>
<dbReference type="Gene3D" id="1.10.10.10">
    <property type="entry name" value="Winged helix-like DNA-binding domain superfamily/Winged helix DNA-binding domain"/>
    <property type="match status" value="1"/>
</dbReference>